<organism evidence="5 6">
    <name type="scientific">Nyctereutes procyonoides</name>
    <name type="common">Raccoon dog</name>
    <name type="synonym">Canis procyonoides</name>
    <dbReference type="NCBI Taxonomy" id="34880"/>
    <lineage>
        <taxon>Eukaryota</taxon>
        <taxon>Metazoa</taxon>
        <taxon>Chordata</taxon>
        <taxon>Craniata</taxon>
        <taxon>Vertebrata</taxon>
        <taxon>Euteleostomi</taxon>
        <taxon>Mammalia</taxon>
        <taxon>Eutheria</taxon>
        <taxon>Laurasiatheria</taxon>
        <taxon>Carnivora</taxon>
        <taxon>Caniformia</taxon>
        <taxon>Canidae</taxon>
        <taxon>Nyctereutes</taxon>
    </lineage>
</organism>
<dbReference type="Gene3D" id="3.10.20.10">
    <property type="match status" value="1"/>
</dbReference>
<reference evidence="5" key="1">
    <citation type="submission" date="2020-12" db="EMBL/GenBank/DDBJ databases">
        <authorList>
            <consortium name="Molecular Ecology Group"/>
        </authorList>
    </citation>
    <scope>NUCLEOTIDE SEQUENCE</scope>
    <source>
        <strain evidence="5">TBG_1078</strain>
    </source>
</reference>
<evidence type="ECO:0000313" key="6">
    <source>
        <dbReference type="Proteomes" id="UP000645828"/>
    </source>
</evidence>
<comment type="subunit">
    <text evidence="3">Component of the large ribosomal subunit. Binds IPO9 with high affinity.</text>
</comment>
<gene>
    <name evidence="5" type="ORF">NYPRO_LOCUS4832</name>
</gene>
<dbReference type="SUPFAM" id="SSF160374">
    <property type="entry name" value="RplX-like"/>
    <property type="match status" value="1"/>
</dbReference>
<keyword evidence="6" id="KW-1185">Reference proteome</keyword>
<dbReference type="EMBL" id="CAJHUB010000664">
    <property type="protein sequence ID" value="CAD7672037.1"/>
    <property type="molecule type" value="Genomic_DNA"/>
</dbReference>
<protein>
    <recommendedName>
        <fullName evidence="1">Large ribosomal subunit protein eL20</fullName>
    </recommendedName>
    <alternativeName>
        <fullName evidence="2">60S ribosomal protein L18a</fullName>
    </alternativeName>
</protein>
<sequence>MVFLVWISDRASGSRSFCYLLHNVLCCPLPKIHLNILYNICLGCQTASSMSGGICIFTSYLPWAGVRPPVSCGRVFEKSPLRVKNFGIRLRFDSRGGTHSTSREYRDLTPAGAVTQCYGDMGARPRARAHSVHTIKFPLRHRVRRRRHKPRFTTKRPNTSFRCRACRCPSLLK</sequence>
<evidence type="ECO:0000256" key="2">
    <source>
        <dbReference type="ARBA" id="ARBA00035392"/>
    </source>
</evidence>
<evidence type="ECO:0000313" key="5">
    <source>
        <dbReference type="EMBL" id="CAD7672037.1"/>
    </source>
</evidence>
<evidence type="ECO:0000256" key="3">
    <source>
        <dbReference type="ARBA" id="ARBA00046816"/>
    </source>
</evidence>
<accession>A0A811Y540</accession>
<dbReference type="Pfam" id="PF01775">
    <property type="entry name" value="Ribosomal_L18A"/>
    <property type="match status" value="1"/>
</dbReference>
<dbReference type="InterPro" id="IPR021138">
    <property type="entry name" value="Ribosomal_eL20_eukaryotes"/>
</dbReference>
<dbReference type="PANTHER" id="PTHR10052">
    <property type="entry name" value="60S RIBOSOMAL PROTEIN L18A"/>
    <property type="match status" value="1"/>
</dbReference>
<name>A0A811Y540_NYCPR</name>
<comment type="caution">
    <text evidence="5">The sequence shown here is derived from an EMBL/GenBank/DDBJ whole genome shotgun (WGS) entry which is preliminary data.</text>
</comment>
<dbReference type="GO" id="GO:0003735">
    <property type="term" value="F:structural constituent of ribosome"/>
    <property type="evidence" value="ECO:0007669"/>
    <property type="project" value="InterPro"/>
</dbReference>
<dbReference type="InterPro" id="IPR023573">
    <property type="entry name" value="Ribosomal_eL20_dom"/>
</dbReference>
<feature type="domain" description="Large ribosomal subunit protein eL20" evidence="4">
    <location>
        <begin position="84"/>
        <end position="133"/>
    </location>
</feature>
<dbReference type="GO" id="GO:0005840">
    <property type="term" value="C:ribosome"/>
    <property type="evidence" value="ECO:0007669"/>
    <property type="project" value="InterPro"/>
</dbReference>
<dbReference type="Proteomes" id="UP000645828">
    <property type="component" value="Unassembled WGS sequence"/>
</dbReference>
<dbReference type="GO" id="GO:0006412">
    <property type="term" value="P:translation"/>
    <property type="evidence" value="ECO:0007669"/>
    <property type="project" value="InterPro"/>
</dbReference>
<proteinExistence type="predicted"/>
<dbReference type="AlphaFoldDB" id="A0A811Y540"/>
<evidence type="ECO:0000256" key="1">
    <source>
        <dbReference type="ARBA" id="ARBA00035220"/>
    </source>
</evidence>
<evidence type="ECO:0000259" key="4">
    <source>
        <dbReference type="Pfam" id="PF01775"/>
    </source>
</evidence>